<name>A0A838A596_9PSEU</name>
<dbReference type="CDD" id="cd05009">
    <property type="entry name" value="SIS_GlmS_GlmD_2"/>
    <property type="match status" value="1"/>
</dbReference>
<gene>
    <name evidence="3" type="ORF">H0B56_04980</name>
</gene>
<dbReference type="InterPro" id="IPR001347">
    <property type="entry name" value="SIS_dom"/>
</dbReference>
<dbReference type="Proteomes" id="UP000582974">
    <property type="component" value="Unassembled WGS sequence"/>
</dbReference>
<dbReference type="Pfam" id="PF01380">
    <property type="entry name" value="SIS"/>
    <property type="match status" value="2"/>
</dbReference>
<accession>A0A838A596</accession>
<evidence type="ECO:0000259" key="2">
    <source>
        <dbReference type="PROSITE" id="PS51464"/>
    </source>
</evidence>
<dbReference type="EMBL" id="JACCKD010000002">
    <property type="protein sequence ID" value="MBA0124890.1"/>
    <property type="molecule type" value="Genomic_DNA"/>
</dbReference>
<dbReference type="GO" id="GO:0097367">
    <property type="term" value="F:carbohydrate derivative binding"/>
    <property type="evidence" value="ECO:0007669"/>
    <property type="project" value="InterPro"/>
</dbReference>
<keyword evidence="1" id="KW-0677">Repeat</keyword>
<comment type="caution">
    <text evidence="3">The sequence shown here is derived from an EMBL/GenBank/DDBJ whole genome shotgun (WGS) entry which is preliminary data.</text>
</comment>
<feature type="domain" description="SIS" evidence="2">
    <location>
        <begin position="205"/>
        <end position="344"/>
    </location>
</feature>
<dbReference type="GO" id="GO:1901135">
    <property type="term" value="P:carbohydrate derivative metabolic process"/>
    <property type="evidence" value="ECO:0007669"/>
    <property type="project" value="InterPro"/>
</dbReference>
<proteinExistence type="predicted"/>
<dbReference type="SUPFAM" id="SSF53697">
    <property type="entry name" value="SIS domain"/>
    <property type="match status" value="1"/>
</dbReference>
<evidence type="ECO:0000313" key="3">
    <source>
        <dbReference type="EMBL" id="MBA0124890.1"/>
    </source>
</evidence>
<dbReference type="PROSITE" id="PS51464">
    <property type="entry name" value="SIS"/>
    <property type="match status" value="2"/>
</dbReference>
<evidence type="ECO:0000256" key="1">
    <source>
        <dbReference type="ARBA" id="ARBA00022737"/>
    </source>
</evidence>
<evidence type="ECO:0000313" key="4">
    <source>
        <dbReference type="Proteomes" id="UP000582974"/>
    </source>
</evidence>
<sequence>MSTPPAQPGERPPGELMLAEIREQPGTLEGILSGGAADARSVASTIVTRRPRFVLLAARGTSDHAALYAKYLVEIMLGLPAGMASPSTLTTYGARPDMTGVLWIAVSQSGGSPDLVDSTAAAGRAGATTLAVTNNPESDLAAVAELHLDMRAGTERAVAATKTYTASLLTLWLLLTHVRGAPTDAAHALPEQAAALLEQPDVQSVADRFRFAGTLVTTARGYAYATAREAALKLMETAYLSAHAFSGADLLHGPLAMIDQDRPVIAVIPEGAGGQAMWPVVDKVHERGAELCVLGDPSVARRGDCVLALPAGTGEQLLPILQIVPLQRLAHSMALARGYDPDAPRGLRKETSTW</sequence>
<dbReference type="RefSeq" id="WP_180891768.1">
    <property type="nucleotide sequence ID" value="NZ_JACCKD010000002.1"/>
</dbReference>
<dbReference type="Gene3D" id="3.40.50.10490">
    <property type="entry name" value="Glucose-6-phosphate isomerase like protein, domain 1"/>
    <property type="match status" value="2"/>
</dbReference>
<dbReference type="InterPro" id="IPR035490">
    <property type="entry name" value="GlmS/FrlB_SIS"/>
</dbReference>
<dbReference type="CDD" id="cd05008">
    <property type="entry name" value="SIS_GlmS_GlmD_1"/>
    <property type="match status" value="1"/>
</dbReference>
<reference evidence="3 4" key="1">
    <citation type="submission" date="2020-07" db="EMBL/GenBank/DDBJ databases">
        <title>Genome of Haloechinothrix sp.</title>
        <authorList>
            <person name="Tang S.-K."/>
            <person name="Yang L."/>
            <person name="Zhu W.-Y."/>
        </authorList>
    </citation>
    <scope>NUCLEOTIDE SEQUENCE [LARGE SCALE GENOMIC DNA]</scope>
    <source>
        <strain evidence="3 4">YIM 98757</strain>
    </source>
</reference>
<dbReference type="AlphaFoldDB" id="A0A838A596"/>
<dbReference type="PANTHER" id="PTHR10937:SF8">
    <property type="entry name" value="AMINOTRANSFERASE-RELATED"/>
    <property type="match status" value="1"/>
</dbReference>
<feature type="domain" description="SIS" evidence="2">
    <location>
        <begin position="42"/>
        <end position="184"/>
    </location>
</feature>
<dbReference type="InterPro" id="IPR046348">
    <property type="entry name" value="SIS_dom_sf"/>
</dbReference>
<protein>
    <submittedName>
        <fullName evidence="3">SIS domain-containing protein</fullName>
    </submittedName>
</protein>
<organism evidence="3 4">
    <name type="scientific">Haloechinothrix aidingensis</name>
    <dbReference type="NCBI Taxonomy" id="2752311"/>
    <lineage>
        <taxon>Bacteria</taxon>
        <taxon>Bacillati</taxon>
        <taxon>Actinomycetota</taxon>
        <taxon>Actinomycetes</taxon>
        <taxon>Pseudonocardiales</taxon>
        <taxon>Pseudonocardiaceae</taxon>
        <taxon>Haloechinothrix</taxon>
    </lineage>
</organism>
<dbReference type="InterPro" id="IPR035466">
    <property type="entry name" value="GlmS/AgaS_SIS"/>
</dbReference>
<keyword evidence="4" id="KW-1185">Reference proteome</keyword>
<dbReference type="PANTHER" id="PTHR10937">
    <property type="entry name" value="GLUCOSAMINE--FRUCTOSE-6-PHOSPHATE AMINOTRANSFERASE, ISOMERIZING"/>
    <property type="match status" value="1"/>
</dbReference>